<accession>A0AAN5IBU7</accession>
<comment type="caution">
    <text evidence="2">The sequence shown here is derived from an EMBL/GenBank/DDBJ whole genome shotgun (WGS) entry which is preliminary data.</text>
</comment>
<sequence>MINRAKQLNYNNRYLVLFYGCLAVLSIYIAAMNLPLIFSRDVDQLKRDLQNDSLNASPNGVYFEIGEEFKMYWDEPRTPEELESLKFSHEDRVIQAKTSQYGYRFGFVPTEADVDLKDYNRISIRFDFNITEGRTMSRVFVQIMEIDKSHAGIPFAGFHYKNLSPISSLNKSMEIPIPPSMMREWREKEFAEICFILKYEFGVLSNVRNVTTKLPVLVFSRTKRPTCNQDTCCLSANRTIPLTRRPVYKNLIQPLSTDHQRCIECIRTSEPYDPDMGNLGMYLHDKYTLADVPVPTQLGRCRATDWSDLQVIVKDKEGNVNQINYPYFKAEECECVEGEISPDYLIQQENIDHAKRIAIMKAKTTKSP</sequence>
<organism evidence="2 3">
    <name type="scientific">Pristionchus mayeri</name>
    <dbReference type="NCBI Taxonomy" id="1317129"/>
    <lineage>
        <taxon>Eukaryota</taxon>
        <taxon>Metazoa</taxon>
        <taxon>Ecdysozoa</taxon>
        <taxon>Nematoda</taxon>
        <taxon>Chromadorea</taxon>
        <taxon>Rhabditida</taxon>
        <taxon>Rhabditina</taxon>
        <taxon>Diplogasteromorpha</taxon>
        <taxon>Diplogasteroidea</taxon>
        <taxon>Neodiplogasteridae</taxon>
        <taxon>Pristionchus</taxon>
    </lineage>
</organism>
<evidence type="ECO:0000313" key="3">
    <source>
        <dbReference type="Proteomes" id="UP001328107"/>
    </source>
</evidence>
<gene>
    <name evidence="2" type="ORF">PMAYCL1PPCAC_30598</name>
</gene>
<evidence type="ECO:0000313" key="2">
    <source>
        <dbReference type="EMBL" id="GMR60403.1"/>
    </source>
</evidence>
<dbReference type="EMBL" id="BTRK01000006">
    <property type="protein sequence ID" value="GMR60403.1"/>
    <property type="molecule type" value="Genomic_DNA"/>
</dbReference>
<evidence type="ECO:0000256" key="1">
    <source>
        <dbReference type="SAM" id="Phobius"/>
    </source>
</evidence>
<protein>
    <submittedName>
        <fullName evidence="2">Uncharacterized protein</fullName>
    </submittedName>
</protein>
<keyword evidence="1" id="KW-1133">Transmembrane helix</keyword>
<keyword evidence="1" id="KW-0812">Transmembrane</keyword>
<reference evidence="3" key="1">
    <citation type="submission" date="2022-10" db="EMBL/GenBank/DDBJ databases">
        <title>Genome assembly of Pristionchus species.</title>
        <authorList>
            <person name="Yoshida K."/>
            <person name="Sommer R.J."/>
        </authorList>
    </citation>
    <scope>NUCLEOTIDE SEQUENCE [LARGE SCALE GENOMIC DNA]</scope>
    <source>
        <strain evidence="3">RS5460</strain>
    </source>
</reference>
<dbReference type="AlphaFoldDB" id="A0AAN5IBU7"/>
<dbReference type="Proteomes" id="UP001328107">
    <property type="component" value="Unassembled WGS sequence"/>
</dbReference>
<proteinExistence type="predicted"/>
<name>A0AAN5IBU7_9BILA</name>
<keyword evidence="1" id="KW-0472">Membrane</keyword>
<keyword evidence="3" id="KW-1185">Reference proteome</keyword>
<feature type="transmembrane region" description="Helical" evidence="1">
    <location>
        <begin position="16"/>
        <end position="38"/>
    </location>
</feature>